<evidence type="ECO:0000313" key="2">
    <source>
        <dbReference type="Proteomes" id="UP000261560"/>
    </source>
</evidence>
<protein>
    <recommendedName>
        <fullName evidence="3">HECT domain-containing protein</fullName>
    </recommendedName>
</protein>
<dbReference type="GeneTree" id="ENSGT00990000204767"/>
<dbReference type="OMA" id="GQHTICY"/>
<proteinExistence type="predicted"/>
<name>A0A3B3D9D2_ORYME</name>
<sequence>MRDRYDVEEYVFLTCWLFLTRTPQAPSQRPVSPPHAAIRDLLLGALSPEFSEDGSVRRQKEIKIINFLQDFLQELEDNGTTGKNPLSVPSFLQWTTGQAHIPLIQSEKEAFKINITFEHDCDTRYGQHTICYPTVNACSAAITFPTQHYVTYSDFEKNILQAICGGYKFSRYCTQDNLLLMSILGYIL</sequence>
<evidence type="ECO:0000313" key="1">
    <source>
        <dbReference type="Ensembl" id="ENSOMEP00000025975.1"/>
    </source>
</evidence>
<dbReference type="Ensembl" id="ENSOMET00000005856.1">
    <property type="protein sequence ID" value="ENSOMEP00000025975.1"/>
    <property type="gene ID" value="ENSOMEG00000007457.1"/>
</dbReference>
<organism evidence="1 2">
    <name type="scientific">Oryzias melastigma</name>
    <name type="common">Marine medaka</name>
    <dbReference type="NCBI Taxonomy" id="30732"/>
    <lineage>
        <taxon>Eukaryota</taxon>
        <taxon>Metazoa</taxon>
        <taxon>Chordata</taxon>
        <taxon>Craniata</taxon>
        <taxon>Vertebrata</taxon>
        <taxon>Euteleostomi</taxon>
        <taxon>Actinopterygii</taxon>
        <taxon>Neopterygii</taxon>
        <taxon>Teleostei</taxon>
        <taxon>Neoteleostei</taxon>
        <taxon>Acanthomorphata</taxon>
        <taxon>Ovalentaria</taxon>
        <taxon>Atherinomorphae</taxon>
        <taxon>Beloniformes</taxon>
        <taxon>Adrianichthyidae</taxon>
        <taxon>Oryziinae</taxon>
        <taxon>Oryzias</taxon>
    </lineage>
</organism>
<evidence type="ECO:0008006" key="3">
    <source>
        <dbReference type="Google" id="ProtNLM"/>
    </source>
</evidence>
<dbReference type="Gene3D" id="3.30.2410.10">
    <property type="entry name" value="Hect, E3 ligase catalytic domain"/>
    <property type="match status" value="1"/>
</dbReference>
<reference evidence="1" key="2">
    <citation type="submission" date="2025-09" db="UniProtKB">
        <authorList>
            <consortium name="Ensembl"/>
        </authorList>
    </citation>
    <scope>IDENTIFICATION</scope>
</reference>
<dbReference type="Proteomes" id="UP000261560">
    <property type="component" value="Unplaced"/>
</dbReference>
<dbReference type="AlphaFoldDB" id="A0A3B3D9D2"/>
<accession>A0A3B3D9D2</accession>
<reference evidence="1" key="1">
    <citation type="submission" date="2025-08" db="UniProtKB">
        <authorList>
            <consortium name="Ensembl"/>
        </authorList>
    </citation>
    <scope>IDENTIFICATION</scope>
</reference>
<dbReference type="PaxDb" id="30732-ENSOMEP00000025975"/>
<keyword evidence="2" id="KW-1185">Reference proteome</keyword>